<feature type="transmembrane region" description="Helical" evidence="3">
    <location>
        <begin position="21"/>
        <end position="39"/>
    </location>
</feature>
<feature type="transmembrane region" description="Helical" evidence="3">
    <location>
        <begin position="45"/>
        <end position="61"/>
    </location>
</feature>
<reference evidence="5" key="1">
    <citation type="submission" date="2021-11" db="EMBL/GenBank/DDBJ databases">
        <authorList>
            <person name="Rodrigo-Torres L."/>
            <person name="Arahal R. D."/>
            <person name="Lucena T."/>
        </authorList>
    </citation>
    <scope>NUCLEOTIDE SEQUENCE</scope>
    <source>
        <strain evidence="5">CECT 7928</strain>
    </source>
</reference>
<dbReference type="InterPro" id="IPR048435">
    <property type="entry name" value="MASE6"/>
</dbReference>
<dbReference type="PROSITE" id="PS50887">
    <property type="entry name" value="GGDEF"/>
    <property type="match status" value="1"/>
</dbReference>
<comment type="catalytic activity">
    <reaction evidence="2">
        <text>2 GTP = 3',3'-c-di-GMP + 2 diphosphate</text>
        <dbReference type="Rhea" id="RHEA:24898"/>
        <dbReference type="ChEBI" id="CHEBI:33019"/>
        <dbReference type="ChEBI" id="CHEBI:37565"/>
        <dbReference type="ChEBI" id="CHEBI:58805"/>
        <dbReference type="EC" id="2.7.7.65"/>
    </reaction>
</comment>
<evidence type="ECO:0000259" key="4">
    <source>
        <dbReference type="PROSITE" id="PS50887"/>
    </source>
</evidence>
<feature type="transmembrane region" description="Helical" evidence="3">
    <location>
        <begin position="119"/>
        <end position="137"/>
    </location>
</feature>
<feature type="domain" description="GGDEF" evidence="4">
    <location>
        <begin position="202"/>
        <end position="334"/>
    </location>
</feature>
<evidence type="ECO:0000256" key="3">
    <source>
        <dbReference type="SAM" id="Phobius"/>
    </source>
</evidence>
<dbReference type="InterPro" id="IPR029787">
    <property type="entry name" value="Nucleotide_cyclase"/>
</dbReference>
<accession>A0ABM9A6V4</accession>
<organism evidence="5 6">
    <name type="scientific">Vibrio marisflavi CECT 7928</name>
    <dbReference type="NCBI Taxonomy" id="634439"/>
    <lineage>
        <taxon>Bacteria</taxon>
        <taxon>Pseudomonadati</taxon>
        <taxon>Pseudomonadota</taxon>
        <taxon>Gammaproteobacteria</taxon>
        <taxon>Vibrionales</taxon>
        <taxon>Vibrionaceae</taxon>
        <taxon>Vibrio</taxon>
    </lineage>
</organism>
<keyword evidence="3" id="KW-1133">Transmembrane helix</keyword>
<sequence>MSHFFEKSNAPFQLKNQLLEFICPILAFISAALFFVNVYLKDYPLAFAEILISITGLIVYLRVRKQEVVGYEILALATLYSLVVLYAVFSSHQGSWIALWIFTLPPLYHVLFNRFVASVITGSLLTLVFIFFSFHFIDNFSYLKLLNFSMPYILVWAISFKYESLRIKVQEKTFALAETDPLTSIGNRLALKNVWKSLPIQHGVYLLYFDIDDFKNINDMFGHDVGDDVIKYSISQKHFSHSEGRVFRLGGEEFCWIFLAKDRHEATQASNKVRTSIMNKVFLEASGDFSITVSGGLVRVDKDEWSLDQTLSKADALLYEAKSEGKNRINVGFSLL</sequence>
<dbReference type="SUPFAM" id="SSF55073">
    <property type="entry name" value="Nucleotide cyclase"/>
    <property type="match status" value="1"/>
</dbReference>
<dbReference type="InterPro" id="IPR000160">
    <property type="entry name" value="GGDEF_dom"/>
</dbReference>
<dbReference type="PANTHER" id="PTHR45138">
    <property type="entry name" value="REGULATORY COMPONENTS OF SENSORY TRANSDUCTION SYSTEM"/>
    <property type="match status" value="1"/>
</dbReference>
<evidence type="ECO:0000313" key="6">
    <source>
        <dbReference type="Proteomes" id="UP000838748"/>
    </source>
</evidence>
<dbReference type="CDD" id="cd01949">
    <property type="entry name" value="GGDEF"/>
    <property type="match status" value="1"/>
</dbReference>
<comment type="caution">
    <text evidence="5">The sequence shown here is derived from an EMBL/GenBank/DDBJ whole genome shotgun (WGS) entry which is preliminary data.</text>
</comment>
<keyword evidence="3" id="KW-0812">Transmembrane</keyword>
<name>A0ABM9A6V4_9VIBR</name>
<feature type="transmembrane region" description="Helical" evidence="3">
    <location>
        <begin position="143"/>
        <end position="162"/>
    </location>
</feature>
<feature type="transmembrane region" description="Helical" evidence="3">
    <location>
        <begin position="68"/>
        <end position="89"/>
    </location>
</feature>
<protein>
    <recommendedName>
        <fullName evidence="1">diguanylate cyclase</fullName>
        <ecNumber evidence="1">2.7.7.65</ecNumber>
    </recommendedName>
</protein>
<evidence type="ECO:0000313" key="5">
    <source>
        <dbReference type="EMBL" id="CAH0540929.1"/>
    </source>
</evidence>
<dbReference type="RefSeq" id="WP_237362724.1">
    <property type="nucleotide sequence ID" value="NZ_CAKLDM010000002.1"/>
</dbReference>
<dbReference type="Pfam" id="PF00990">
    <property type="entry name" value="GGDEF"/>
    <property type="match status" value="1"/>
</dbReference>
<dbReference type="NCBIfam" id="TIGR00254">
    <property type="entry name" value="GGDEF"/>
    <property type="match status" value="1"/>
</dbReference>
<dbReference type="InterPro" id="IPR043128">
    <property type="entry name" value="Rev_trsase/Diguanyl_cyclase"/>
</dbReference>
<evidence type="ECO:0000256" key="2">
    <source>
        <dbReference type="ARBA" id="ARBA00034247"/>
    </source>
</evidence>
<proteinExistence type="predicted"/>
<dbReference type="EC" id="2.7.7.65" evidence="1"/>
<dbReference type="SMART" id="SM00267">
    <property type="entry name" value="GGDEF"/>
    <property type="match status" value="1"/>
</dbReference>
<keyword evidence="3" id="KW-0472">Membrane</keyword>
<dbReference type="Proteomes" id="UP000838748">
    <property type="component" value="Unassembled WGS sequence"/>
</dbReference>
<gene>
    <name evidence="5" type="ORF">VMF7928_03239</name>
</gene>
<evidence type="ECO:0000256" key="1">
    <source>
        <dbReference type="ARBA" id="ARBA00012528"/>
    </source>
</evidence>
<dbReference type="InterPro" id="IPR050469">
    <property type="entry name" value="Diguanylate_Cyclase"/>
</dbReference>
<dbReference type="PANTHER" id="PTHR45138:SF9">
    <property type="entry name" value="DIGUANYLATE CYCLASE DGCM-RELATED"/>
    <property type="match status" value="1"/>
</dbReference>
<dbReference type="Pfam" id="PF20966">
    <property type="entry name" value="MASE6"/>
    <property type="match status" value="1"/>
</dbReference>
<dbReference type="Gene3D" id="3.30.70.270">
    <property type="match status" value="1"/>
</dbReference>
<keyword evidence="6" id="KW-1185">Reference proteome</keyword>
<dbReference type="EMBL" id="CAKLDM010000002">
    <property type="protein sequence ID" value="CAH0540929.1"/>
    <property type="molecule type" value="Genomic_DNA"/>
</dbReference>